<feature type="compositionally biased region" description="Low complexity" evidence="1">
    <location>
        <begin position="15"/>
        <end position="32"/>
    </location>
</feature>
<evidence type="ECO:0000313" key="2">
    <source>
        <dbReference type="EMBL" id="PCH43914.1"/>
    </source>
</evidence>
<organism evidence="2 3">
    <name type="scientific">Wolfiporia cocos (strain MD-104)</name>
    <name type="common">Brown rot fungus</name>
    <dbReference type="NCBI Taxonomy" id="742152"/>
    <lineage>
        <taxon>Eukaryota</taxon>
        <taxon>Fungi</taxon>
        <taxon>Dikarya</taxon>
        <taxon>Basidiomycota</taxon>
        <taxon>Agaricomycotina</taxon>
        <taxon>Agaricomycetes</taxon>
        <taxon>Polyporales</taxon>
        <taxon>Phaeolaceae</taxon>
        <taxon>Wolfiporia</taxon>
    </lineage>
</organism>
<proteinExistence type="predicted"/>
<reference evidence="2 3" key="1">
    <citation type="journal article" date="2012" name="Science">
        <title>The Paleozoic origin of enzymatic lignin decomposition reconstructed from 31 fungal genomes.</title>
        <authorList>
            <person name="Floudas D."/>
            <person name="Binder M."/>
            <person name="Riley R."/>
            <person name="Barry K."/>
            <person name="Blanchette R.A."/>
            <person name="Henrissat B."/>
            <person name="Martinez A.T."/>
            <person name="Otillar R."/>
            <person name="Spatafora J.W."/>
            <person name="Yadav J.S."/>
            <person name="Aerts A."/>
            <person name="Benoit I."/>
            <person name="Boyd A."/>
            <person name="Carlson A."/>
            <person name="Copeland A."/>
            <person name="Coutinho P.M."/>
            <person name="de Vries R.P."/>
            <person name="Ferreira P."/>
            <person name="Findley K."/>
            <person name="Foster B."/>
            <person name="Gaskell J."/>
            <person name="Glotzer D."/>
            <person name="Gorecki P."/>
            <person name="Heitman J."/>
            <person name="Hesse C."/>
            <person name="Hori C."/>
            <person name="Igarashi K."/>
            <person name="Jurgens J.A."/>
            <person name="Kallen N."/>
            <person name="Kersten P."/>
            <person name="Kohler A."/>
            <person name="Kuees U."/>
            <person name="Kumar T.K.A."/>
            <person name="Kuo A."/>
            <person name="LaButti K."/>
            <person name="Larrondo L.F."/>
            <person name="Lindquist E."/>
            <person name="Ling A."/>
            <person name="Lombard V."/>
            <person name="Lucas S."/>
            <person name="Lundell T."/>
            <person name="Martin R."/>
            <person name="McLaughlin D.J."/>
            <person name="Morgenstern I."/>
            <person name="Morin E."/>
            <person name="Murat C."/>
            <person name="Nagy L.G."/>
            <person name="Nolan M."/>
            <person name="Ohm R.A."/>
            <person name="Patyshakuliyeva A."/>
            <person name="Rokas A."/>
            <person name="Ruiz-Duenas F.J."/>
            <person name="Sabat G."/>
            <person name="Salamov A."/>
            <person name="Samejima M."/>
            <person name="Schmutz J."/>
            <person name="Slot J.C."/>
            <person name="St John F."/>
            <person name="Stenlid J."/>
            <person name="Sun H."/>
            <person name="Sun S."/>
            <person name="Syed K."/>
            <person name="Tsang A."/>
            <person name="Wiebenga A."/>
            <person name="Young D."/>
            <person name="Pisabarro A."/>
            <person name="Eastwood D.C."/>
            <person name="Martin F."/>
            <person name="Cullen D."/>
            <person name="Grigoriev I.V."/>
            <person name="Hibbett D.S."/>
        </authorList>
    </citation>
    <scope>NUCLEOTIDE SEQUENCE [LARGE SCALE GENOMIC DNA]</scope>
    <source>
        <strain evidence="2 3">MD-104</strain>
    </source>
</reference>
<feature type="compositionally biased region" description="Acidic residues" evidence="1">
    <location>
        <begin position="1048"/>
        <end position="1065"/>
    </location>
</feature>
<feature type="region of interest" description="Disordered" evidence="1">
    <location>
        <begin position="213"/>
        <end position="429"/>
    </location>
</feature>
<feature type="compositionally biased region" description="Basic and acidic residues" evidence="1">
    <location>
        <begin position="897"/>
        <end position="906"/>
    </location>
</feature>
<evidence type="ECO:0000313" key="3">
    <source>
        <dbReference type="Proteomes" id="UP000218811"/>
    </source>
</evidence>
<feature type="compositionally biased region" description="Polar residues" evidence="1">
    <location>
        <begin position="591"/>
        <end position="606"/>
    </location>
</feature>
<gene>
    <name evidence="2" type="ORF">WOLCODRAFT_138670</name>
</gene>
<name>A0A2H3K4D7_WOLCO</name>
<protein>
    <submittedName>
        <fullName evidence="2">Uncharacterized protein</fullName>
    </submittedName>
</protein>
<feature type="region of interest" description="Disordered" evidence="1">
    <location>
        <begin position="1025"/>
        <end position="1095"/>
    </location>
</feature>
<dbReference type="OrthoDB" id="2804786at2759"/>
<evidence type="ECO:0000256" key="1">
    <source>
        <dbReference type="SAM" id="MobiDB-lite"/>
    </source>
</evidence>
<feature type="compositionally biased region" description="Low complexity" evidence="1">
    <location>
        <begin position="472"/>
        <end position="488"/>
    </location>
</feature>
<feature type="compositionally biased region" description="Acidic residues" evidence="1">
    <location>
        <begin position="975"/>
        <end position="987"/>
    </location>
</feature>
<sequence>MWEQVRAAAAAVLARSAAAKAAPAPHAKTAVSVPSAATDQPLTLAEPTATVPTPASAASKKKAARRTASEAAAQPVPLPSKVTATKSKAPAVAPPMPSSQSQAPDRPPPESVEASAEAEAWKAAYSVNASSDAEPDVAPPAPKEPGSTRRRKDKDAMTPCPVCRKVPFHYRYLCPVVLAGPEAIEVRLAELTSEGQRDRGLVESLKAHLAKARRAKKAKSVTIQVPRAMSDTAASAAERDESSSADEQGPAGAPPESTSTDADDATEEKAEMPVSTALSLPKLFAGSQIAEVSVETQDEGSSNDESDDSDEESDENDQESDENDEESDNDDDAILKNIDPETLLHGPYSRKSILDQLPSSDSSDHSADERNGSDVDAEEEEIELDRRYRRLSRRYEQASSTEDESDAAVEDNGQTYMDADPQDAVEQRDVNLSVAATLADSDERAELEGSATKVVAPVPDDRASDETGEDGVVPSSQPSEEQSVVQWQRSRLGSEDESNTGSRRVSSVAQDTVQVKQNAQLAQNGGHTTGSDAVANNVRSPSHTPEPAIVPVVTPAKSGKLINGGASAAANSSRKLVKKLSSKSDLAPETIDSSSLPVNNDETPAQTDPIETAEDPDPAAQSAVDDDPIQDADGFVTPPNERQLSPPMKTPKSGTIKRMKDRHGRLPEADIELPSLTPELAAAAQSTPAPTADDEAERRTTRMTTRRAASTAAMPPPPLPPALAAASKRRVRLTEEVKAERKAERERIAAEKKAAKEKEKAEKAAQKEAEKAARKGTAKARLQKAQTQEKKGSGKTQTAPSAADDDGSDIADVSNADTIVPTVRKAIPSATQGSPQSAPAGGQNASLLAQSESQPPMWTVLAQTPSMREESIDELQYPSSPALTSTGVDRLAAKNTLRAEDTDAREQGAQNNSDPFAFDQTQKQNGAATSSLQEKARPPGTASQGDVSTADPLFFPSSSQFPIALEDSQNSADGQDSDSDEDSEEELQLPKPTRVSRPWTAAAPFRRLSDLASQPLFSSALNTSMSFSLTPMPPKTAPGTAKKKVDDTSDDDDDDDEDETESDSDAQDRSHIPLGRRAGAGVQKKKKSGLGSFRY</sequence>
<feature type="compositionally biased region" description="Polar residues" evidence="1">
    <location>
        <begin position="829"/>
        <end position="866"/>
    </location>
</feature>
<feature type="region of interest" description="Disordered" evidence="1">
    <location>
        <begin position="15"/>
        <end position="160"/>
    </location>
</feature>
<feature type="region of interest" description="Disordered" evidence="1">
    <location>
        <begin position="441"/>
        <end position="999"/>
    </location>
</feature>
<feature type="compositionally biased region" description="Low complexity" evidence="1">
    <location>
        <begin position="702"/>
        <end position="713"/>
    </location>
</feature>
<feature type="compositionally biased region" description="Polar residues" evidence="1">
    <location>
        <begin position="956"/>
        <end position="974"/>
    </location>
</feature>
<dbReference type="OMA" id="KKFKRWA"/>
<feature type="compositionally biased region" description="Basic and acidic residues" evidence="1">
    <location>
        <begin position="362"/>
        <end position="373"/>
    </location>
</feature>
<dbReference type="AlphaFoldDB" id="A0A2H3K4D7"/>
<dbReference type="Proteomes" id="UP000218811">
    <property type="component" value="Unassembled WGS sequence"/>
</dbReference>
<feature type="compositionally biased region" description="Acidic residues" evidence="1">
    <location>
        <begin position="296"/>
        <end position="332"/>
    </location>
</feature>
<feature type="compositionally biased region" description="Low complexity" evidence="1">
    <location>
        <begin position="111"/>
        <end position="126"/>
    </location>
</feature>
<feature type="compositionally biased region" description="Low complexity" evidence="1">
    <location>
        <begin position="41"/>
        <end position="58"/>
    </location>
</feature>
<keyword evidence="3" id="KW-1185">Reference proteome</keyword>
<feature type="compositionally biased region" description="Polar residues" evidence="1">
    <location>
        <begin position="877"/>
        <end position="887"/>
    </location>
</feature>
<dbReference type="STRING" id="742152.A0A2H3K4D7"/>
<feature type="compositionally biased region" description="Low complexity" evidence="1">
    <location>
        <begin position="563"/>
        <end position="574"/>
    </location>
</feature>
<feature type="compositionally biased region" description="Polar residues" evidence="1">
    <location>
        <begin position="908"/>
        <end position="933"/>
    </location>
</feature>
<feature type="compositionally biased region" description="Basic and acidic residues" evidence="1">
    <location>
        <begin position="732"/>
        <end position="773"/>
    </location>
</feature>
<feature type="compositionally biased region" description="Low complexity" evidence="1">
    <location>
        <begin position="681"/>
        <end position="691"/>
    </location>
</feature>
<feature type="compositionally biased region" description="Polar residues" evidence="1">
    <location>
        <begin position="499"/>
        <end position="531"/>
    </location>
</feature>
<accession>A0A2H3K4D7</accession>
<dbReference type="EMBL" id="KB468146">
    <property type="protein sequence ID" value="PCH43914.1"/>
    <property type="molecule type" value="Genomic_DNA"/>
</dbReference>